<sequence length="190" mass="21805">MLGTIAFYPSLAYNLARNYLQPQRWQWYNRVDENVVLGALPFQSMVKELKEKENVGGVVCCTEEFETKVAYSAMDEEEWKKEGIQFHACPMQDFTGSTSRDSLDKAVAFIDEVAKDGKSVYVHCKAGRTRSATVATCYLMSKYDYLPNVAFNIIKTARPQCLLRNNHWRSVNEYRRFLDSQKSPSSTTSH</sequence>
<organism evidence="1 2">
    <name type="scientific">Panagrolaimus sp. PS1159</name>
    <dbReference type="NCBI Taxonomy" id="55785"/>
    <lineage>
        <taxon>Eukaryota</taxon>
        <taxon>Metazoa</taxon>
        <taxon>Ecdysozoa</taxon>
        <taxon>Nematoda</taxon>
        <taxon>Chromadorea</taxon>
        <taxon>Rhabditida</taxon>
        <taxon>Tylenchina</taxon>
        <taxon>Panagrolaimomorpha</taxon>
        <taxon>Panagrolaimoidea</taxon>
        <taxon>Panagrolaimidae</taxon>
        <taxon>Panagrolaimus</taxon>
    </lineage>
</organism>
<dbReference type="Proteomes" id="UP000887580">
    <property type="component" value="Unplaced"/>
</dbReference>
<evidence type="ECO:0000313" key="2">
    <source>
        <dbReference type="WBParaSite" id="PS1159_v2.g24621.t1"/>
    </source>
</evidence>
<reference evidence="2" key="1">
    <citation type="submission" date="2022-11" db="UniProtKB">
        <authorList>
            <consortium name="WormBaseParasite"/>
        </authorList>
    </citation>
    <scope>IDENTIFICATION</scope>
</reference>
<name>A0AC35G6P3_9BILA</name>
<protein>
    <submittedName>
        <fullName evidence="2">Dual specificity phosphatase</fullName>
    </submittedName>
</protein>
<proteinExistence type="predicted"/>
<evidence type="ECO:0000313" key="1">
    <source>
        <dbReference type="Proteomes" id="UP000887580"/>
    </source>
</evidence>
<accession>A0AC35G6P3</accession>
<dbReference type="WBParaSite" id="PS1159_v2.g24621.t1">
    <property type="protein sequence ID" value="PS1159_v2.g24621.t1"/>
    <property type="gene ID" value="PS1159_v2.g24621"/>
</dbReference>